<feature type="region of interest" description="Disordered" evidence="1">
    <location>
        <begin position="1"/>
        <end position="36"/>
    </location>
</feature>
<dbReference type="AlphaFoldDB" id="A0A2R5EWQ6"/>
<reference evidence="2 3" key="1">
    <citation type="submission" date="2017-08" db="EMBL/GenBank/DDBJ databases">
        <title>Substantial Increase in Enzyme Production by Combined Drug-Resistance Mutations in Paenibacillus agaridevorans.</title>
        <authorList>
            <person name="Tanaka Y."/>
            <person name="Funane K."/>
            <person name="Hosaka T."/>
            <person name="Shiwa Y."/>
            <person name="Fujita N."/>
            <person name="Miyazaki T."/>
            <person name="Yoshikawa H."/>
            <person name="Murakami K."/>
            <person name="Kasahara K."/>
            <person name="Inaoka T."/>
            <person name="Hiraga Y."/>
            <person name="Ochi K."/>
        </authorList>
    </citation>
    <scope>NUCLEOTIDE SEQUENCE [LARGE SCALE GENOMIC DNA]</scope>
    <source>
        <strain evidence="2 3">T-3040</strain>
    </source>
</reference>
<comment type="caution">
    <text evidence="2">The sequence shown here is derived from an EMBL/GenBank/DDBJ whole genome shotgun (WGS) entry which is preliminary data.</text>
</comment>
<proteinExistence type="predicted"/>
<organism evidence="2 3">
    <name type="scientific">Paenibacillus agaridevorans</name>
    <dbReference type="NCBI Taxonomy" id="171404"/>
    <lineage>
        <taxon>Bacteria</taxon>
        <taxon>Bacillati</taxon>
        <taxon>Bacillota</taxon>
        <taxon>Bacilli</taxon>
        <taxon>Bacillales</taxon>
        <taxon>Paenibacillaceae</taxon>
        <taxon>Paenibacillus</taxon>
    </lineage>
</organism>
<name>A0A2R5EWQ6_9BACL</name>
<dbReference type="EMBL" id="BDQX01000384">
    <property type="protein sequence ID" value="GBG11142.1"/>
    <property type="molecule type" value="Genomic_DNA"/>
</dbReference>
<evidence type="ECO:0000256" key="1">
    <source>
        <dbReference type="SAM" id="MobiDB-lite"/>
    </source>
</evidence>
<sequence>MSQPNRADAVSDSGDDYASPQAEHAQGKQGEQTGKCEDNAIYELKFAPFAQNG</sequence>
<protein>
    <submittedName>
        <fullName evidence="2">Uncharacterized protein</fullName>
    </submittedName>
</protein>
<evidence type="ECO:0000313" key="3">
    <source>
        <dbReference type="Proteomes" id="UP000245202"/>
    </source>
</evidence>
<keyword evidence="3" id="KW-1185">Reference proteome</keyword>
<accession>A0A2R5EWQ6</accession>
<evidence type="ECO:0000313" key="2">
    <source>
        <dbReference type="EMBL" id="GBG11142.1"/>
    </source>
</evidence>
<dbReference type="Proteomes" id="UP000245202">
    <property type="component" value="Unassembled WGS sequence"/>
</dbReference>
<gene>
    <name evidence="2" type="ORF">PAT3040_05930</name>
</gene>